<dbReference type="Proteomes" id="UP001202134">
    <property type="component" value="Unassembled WGS sequence"/>
</dbReference>
<gene>
    <name evidence="1" type="ORF">L2737_12790</name>
</gene>
<accession>A0ABT0KQS8</accession>
<dbReference type="Pfam" id="PF05768">
    <property type="entry name" value="Glrx-like"/>
    <property type="match status" value="1"/>
</dbReference>
<keyword evidence="2" id="KW-1185">Reference proteome</keyword>
<dbReference type="InterPro" id="IPR036249">
    <property type="entry name" value="Thioredoxin-like_sf"/>
</dbReference>
<sequence>MQSRNMLTNTKTENSDLILYHTEGCHLCEIAQSLVEQLALSYQHIDICDDEVLAERYGISIPVLVMGDKELFWPFDVPQLTDFIRSVV</sequence>
<comment type="caution">
    <text evidence="1">The sequence shown here is derived from an EMBL/GenBank/DDBJ whole genome shotgun (WGS) entry which is preliminary data.</text>
</comment>
<dbReference type="SUPFAM" id="SSF52833">
    <property type="entry name" value="Thioredoxin-like"/>
    <property type="match status" value="1"/>
</dbReference>
<name>A0ABT0KQS8_9GAMM</name>
<dbReference type="EMBL" id="JAKIKU010000006">
    <property type="protein sequence ID" value="MCL1046198.1"/>
    <property type="molecule type" value="Genomic_DNA"/>
</dbReference>
<protein>
    <submittedName>
        <fullName evidence="1">Glutaredoxin family protein</fullName>
    </submittedName>
</protein>
<reference evidence="1 2" key="1">
    <citation type="submission" date="2022-01" db="EMBL/GenBank/DDBJ databases">
        <title>Whole genome-based taxonomy of the Shewanellaceae.</title>
        <authorList>
            <person name="Martin-Rodriguez A.J."/>
        </authorList>
    </citation>
    <scope>NUCLEOTIDE SEQUENCE [LARGE SCALE GENOMIC DNA]</scope>
    <source>
        <strain evidence="1 2">DSM 24955</strain>
    </source>
</reference>
<evidence type="ECO:0000313" key="1">
    <source>
        <dbReference type="EMBL" id="MCL1046198.1"/>
    </source>
</evidence>
<dbReference type="Gene3D" id="3.40.30.10">
    <property type="entry name" value="Glutaredoxin"/>
    <property type="match status" value="1"/>
</dbReference>
<organism evidence="1 2">
    <name type="scientific">Shewanella electrodiphila</name>
    <dbReference type="NCBI Taxonomy" id="934143"/>
    <lineage>
        <taxon>Bacteria</taxon>
        <taxon>Pseudomonadati</taxon>
        <taxon>Pseudomonadota</taxon>
        <taxon>Gammaproteobacteria</taxon>
        <taxon>Alteromonadales</taxon>
        <taxon>Shewanellaceae</taxon>
        <taxon>Shewanella</taxon>
    </lineage>
</organism>
<dbReference type="InterPro" id="IPR008554">
    <property type="entry name" value="Glutaredoxin-like"/>
</dbReference>
<dbReference type="RefSeq" id="WP_248955960.1">
    <property type="nucleotide sequence ID" value="NZ_JAKIKU010000006.1"/>
</dbReference>
<proteinExistence type="predicted"/>
<evidence type="ECO:0000313" key="2">
    <source>
        <dbReference type="Proteomes" id="UP001202134"/>
    </source>
</evidence>